<organism evidence="2 3">
    <name type="scientific">Sus scrofa</name>
    <name type="common">Pig</name>
    <dbReference type="NCBI Taxonomy" id="9823"/>
    <lineage>
        <taxon>Eukaryota</taxon>
        <taxon>Metazoa</taxon>
        <taxon>Chordata</taxon>
        <taxon>Craniata</taxon>
        <taxon>Vertebrata</taxon>
        <taxon>Euteleostomi</taxon>
        <taxon>Mammalia</taxon>
        <taxon>Eutheria</taxon>
        <taxon>Laurasiatheria</taxon>
        <taxon>Artiodactyla</taxon>
        <taxon>Suina</taxon>
        <taxon>Suidae</taxon>
        <taxon>Sus</taxon>
    </lineage>
</organism>
<feature type="transmembrane region" description="Helical" evidence="1">
    <location>
        <begin position="73"/>
        <end position="97"/>
    </location>
</feature>
<dbReference type="AlphaFoldDB" id="A0A8D0Q3T4"/>
<reference evidence="2" key="1">
    <citation type="submission" date="2025-08" db="UniProtKB">
        <authorList>
            <consortium name="Ensembl"/>
        </authorList>
    </citation>
    <scope>IDENTIFICATION</scope>
</reference>
<proteinExistence type="predicted"/>
<dbReference type="Ensembl" id="ENSSSCT00015098412.1">
    <property type="protein sequence ID" value="ENSSSCP00015040525.1"/>
    <property type="gene ID" value="ENSSSCG00015073294.1"/>
</dbReference>
<protein>
    <submittedName>
        <fullName evidence="2">Uncharacterized protein</fullName>
    </submittedName>
</protein>
<accession>A0A8D0Q3T4</accession>
<name>A0A8D0Q3T4_PIG</name>
<evidence type="ECO:0000313" key="2">
    <source>
        <dbReference type="Ensembl" id="ENSSSCP00015040525.1"/>
    </source>
</evidence>
<evidence type="ECO:0000256" key="1">
    <source>
        <dbReference type="SAM" id="Phobius"/>
    </source>
</evidence>
<sequence length="149" mass="17297">MNMRVHASFLSRVLSRYMPKSGIAGSYGTSMYRFLRYLHAVLHSGCTSLHSHQQCRRVPFSPHPLQHLLFVDLLMMAILTGVRWYLMVVLMCISLIIRDVEHFFMCLVAICISSLEKFLFRSFAHFPIGLLAFLLLSSFPEFFHDLCTY</sequence>
<keyword evidence="1" id="KW-0472">Membrane</keyword>
<dbReference type="Proteomes" id="UP000694726">
    <property type="component" value="Unplaced"/>
</dbReference>
<feature type="transmembrane region" description="Helical" evidence="1">
    <location>
        <begin position="118"/>
        <end position="139"/>
    </location>
</feature>
<keyword evidence="1" id="KW-0812">Transmembrane</keyword>
<evidence type="ECO:0000313" key="3">
    <source>
        <dbReference type="Proteomes" id="UP000694726"/>
    </source>
</evidence>
<keyword evidence="1" id="KW-1133">Transmembrane helix</keyword>